<proteinExistence type="predicted"/>
<name>A0A1I7Z4N5_9BILA</name>
<keyword evidence="1" id="KW-1185">Reference proteome</keyword>
<accession>A0A1I7Z4N5</accession>
<dbReference type="Proteomes" id="UP000095287">
    <property type="component" value="Unplaced"/>
</dbReference>
<evidence type="ECO:0000313" key="1">
    <source>
        <dbReference type="Proteomes" id="UP000095287"/>
    </source>
</evidence>
<dbReference type="WBParaSite" id="L893_g22564.t1">
    <property type="protein sequence ID" value="L893_g22564.t1"/>
    <property type="gene ID" value="L893_g22564"/>
</dbReference>
<sequence>MQAPASFVSSVLSLLDHSTLSRLSLLTSSAWQRLSESLLQKYAESSFIYIPVDALSTILIYHADNLNVEPLRTDAIFITSRRNEFAKPFKGVPNTPETRKTLIKLSKSARKLSLQNFQLAKSNLKFLKQLMGHRFTALELHKVTYEDPDLFNELLLEMVTKGSPAVTFSTGTTLPSNFGDLLEHLYERNVLNGTFTKPLPISPDVIPRLVALYKKFQRPLQLSLRDSLPLHQGIPGLKDFTASTDSERIIYRSTTMGHQLKIERLVKEGVIHVNLE</sequence>
<evidence type="ECO:0000313" key="2">
    <source>
        <dbReference type="WBParaSite" id="L893_g22564.t1"/>
    </source>
</evidence>
<dbReference type="AlphaFoldDB" id="A0A1I7Z4N5"/>
<reference evidence="2" key="1">
    <citation type="submission" date="2016-11" db="UniProtKB">
        <authorList>
            <consortium name="WormBaseParasite"/>
        </authorList>
    </citation>
    <scope>IDENTIFICATION</scope>
</reference>
<organism evidence="1 2">
    <name type="scientific">Steinernema glaseri</name>
    <dbReference type="NCBI Taxonomy" id="37863"/>
    <lineage>
        <taxon>Eukaryota</taxon>
        <taxon>Metazoa</taxon>
        <taxon>Ecdysozoa</taxon>
        <taxon>Nematoda</taxon>
        <taxon>Chromadorea</taxon>
        <taxon>Rhabditida</taxon>
        <taxon>Tylenchina</taxon>
        <taxon>Panagrolaimomorpha</taxon>
        <taxon>Strongyloidoidea</taxon>
        <taxon>Steinernematidae</taxon>
        <taxon>Steinernema</taxon>
    </lineage>
</organism>
<protein>
    <submittedName>
        <fullName evidence="2">F-box domain-containing protein</fullName>
    </submittedName>
</protein>